<evidence type="ECO:0000256" key="5">
    <source>
        <dbReference type="ARBA" id="ARBA00022692"/>
    </source>
</evidence>
<reference evidence="9" key="1">
    <citation type="submission" date="2016-10" db="EMBL/GenBank/DDBJ databases">
        <authorList>
            <person name="de Groot N.N."/>
        </authorList>
    </citation>
    <scope>NUCLEOTIDE SEQUENCE</scope>
</reference>
<dbReference type="Pfam" id="PF04143">
    <property type="entry name" value="Sulf_transp"/>
    <property type="match status" value="1"/>
</dbReference>
<feature type="transmembrane region" description="Helical" evidence="8">
    <location>
        <begin position="104"/>
        <end position="125"/>
    </location>
</feature>
<dbReference type="InterPro" id="IPR007272">
    <property type="entry name" value="Sulf_transp_TsuA/YedE"/>
</dbReference>
<protein>
    <submittedName>
        <fullName evidence="9">Uncharacterized protein</fullName>
    </submittedName>
</protein>
<name>A0A1W1C4Z6_9ZZZZ</name>
<feature type="transmembrane region" description="Helical" evidence="8">
    <location>
        <begin position="63"/>
        <end position="83"/>
    </location>
</feature>
<dbReference type="AlphaFoldDB" id="A0A1W1C4Z6"/>
<sequence length="168" mass="18513">MKRRLPWWLGGILMALLLLFTFSIFGANRPLGASTYVPYFAGVLFNMDPKEYVYLQHVKNPGAWEGVMLLGSLVGGFITAVFITKSFRFSVMPTAWRVYKNGSVLSRLIWSFIAGFFLIIGARLAGGCTSGHFLSGMSQTAFSSMIFGGVVLVSLVVTGKLFYKGEKQ</sequence>
<evidence type="ECO:0000256" key="7">
    <source>
        <dbReference type="ARBA" id="ARBA00023136"/>
    </source>
</evidence>
<keyword evidence="6 8" id="KW-1133">Transmembrane helix</keyword>
<comment type="subcellular location">
    <subcellularLocation>
        <location evidence="1">Cell inner membrane</location>
        <topology evidence="1">Multi-pass membrane protein</topology>
    </subcellularLocation>
</comment>
<gene>
    <name evidence="9" type="ORF">MNB_SM-6-1571</name>
</gene>
<evidence type="ECO:0000256" key="2">
    <source>
        <dbReference type="ARBA" id="ARBA00022448"/>
    </source>
</evidence>
<accession>A0A1W1C4Z6</accession>
<evidence type="ECO:0000256" key="1">
    <source>
        <dbReference type="ARBA" id="ARBA00004429"/>
    </source>
</evidence>
<evidence type="ECO:0000256" key="6">
    <source>
        <dbReference type="ARBA" id="ARBA00022989"/>
    </source>
</evidence>
<dbReference type="PANTHER" id="PTHR30574">
    <property type="entry name" value="INNER MEMBRANE PROTEIN YEDE"/>
    <property type="match status" value="1"/>
</dbReference>
<feature type="transmembrane region" description="Helical" evidence="8">
    <location>
        <begin position="7"/>
        <end position="27"/>
    </location>
</feature>
<dbReference type="EMBL" id="FPHK01000050">
    <property type="protein sequence ID" value="SFV60930.1"/>
    <property type="molecule type" value="Genomic_DNA"/>
</dbReference>
<dbReference type="PANTHER" id="PTHR30574:SF1">
    <property type="entry name" value="SULPHUR TRANSPORT DOMAIN-CONTAINING PROTEIN"/>
    <property type="match status" value="1"/>
</dbReference>
<evidence type="ECO:0000256" key="3">
    <source>
        <dbReference type="ARBA" id="ARBA00022475"/>
    </source>
</evidence>
<feature type="transmembrane region" description="Helical" evidence="8">
    <location>
        <begin position="145"/>
        <end position="163"/>
    </location>
</feature>
<keyword evidence="3" id="KW-1003">Cell membrane</keyword>
<keyword evidence="2" id="KW-0813">Transport</keyword>
<evidence type="ECO:0000313" key="9">
    <source>
        <dbReference type="EMBL" id="SFV60930.1"/>
    </source>
</evidence>
<keyword evidence="5 8" id="KW-0812">Transmembrane</keyword>
<dbReference type="GO" id="GO:0005886">
    <property type="term" value="C:plasma membrane"/>
    <property type="evidence" value="ECO:0007669"/>
    <property type="project" value="UniProtKB-SubCell"/>
</dbReference>
<evidence type="ECO:0000256" key="4">
    <source>
        <dbReference type="ARBA" id="ARBA00022519"/>
    </source>
</evidence>
<evidence type="ECO:0000256" key="8">
    <source>
        <dbReference type="SAM" id="Phobius"/>
    </source>
</evidence>
<keyword evidence="7 8" id="KW-0472">Membrane</keyword>
<keyword evidence="4" id="KW-0997">Cell inner membrane</keyword>
<organism evidence="9">
    <name type="scientific">hydrothermal vent metagenome</name>
    <dbReference type="NCBI Taxonomy" id="652676"/>
    <lineage>
        <taxon>unclassified sequences</taxon>
        <taxon>metagenomes</taxon>
        <taxon>ecological metagenomes</taxon>
    </lineage>
</organism>
<proteinExistence type="predicted"/>